<protein>
    <submittedName>
        <fullName evidence="4">7TM_GPCR_Srx domain-containing protein</fullName>
    </submittedName>
</protein>
<reference evidence="4" key="1">
    <citation type="submission" date="2017-02" db="UniProtKB">
        <authorList>
            <consortium name="WormBaseParasite"/>
        </authorList>
    </citation>
    <scope>IDENTIFICATION</scope>
</reference>
<keyword evidence="3" id="KW-1185">Reference proteome</keyword>
<proteinExistence type="predicted"/>
<evidence type="ECO:0000313" key="4">
    <source>
        <dbReference type="WBParaSite" id="ASIM_0000895301-mRNA-1"/>
    </source>
</evidence>
<evidence type="ECO:0000256" key="1">
    <source>
        <dbReference type="SAM" id="Phobius"/>
    </source>
</evidence>
<dbReference type="WBParaSite" id="ASIM_0000895301-mRNA-1">
    <property type="protein sequence ID" value="ASIM_0000895301-mRNA-1"/>
    <property type="gene ID" value="ASIM_0000895301"/>
</dbReference>
<dbReference type="OrthoDB" id="5844053at2759"/>
<dbReference type="Proteomes" id="UP000267096">
    <property type="component" value="Unassembled WGS sequence"/>
</dbReference>
<keyword evidence="1" id="KW-0812">Transmembrane</keyword>
<sequence>MEPISRIEYQQRHLRGLKFNRETIFLFWMSGVVNVITVVVFYDGIVAFFIDVYARNWGCSVSKRILKRKTLSELQTVSFQIIDP</sequence>
<gene>
    <name evidence="2" type="ORF">ASIM_LOCUS8703</name>
</gene>
<dbReference type="EMBL" id="UYRR01024373">
    <property type="protein sequence ID" value="VDK33751.1"/>
    <property type="molecule type" value="Genomic_DNA"/>
</dbReference>
<feature type="transmembrane region" description="Helical" evidence="1">
    <location>
        <begin position="25"/>
        <end position="54"/>
    </location>
</feature>
<evidence type="ECO:0000313" key="3">
    <source>
        <dbReference type="Proteomes" id="UP000267096"/>
    </source>
</evidence>
<keyword evidence="1" id="KW-0472">Membrane</keyword>
<organism evidence="4">
    <name type="scientific">Anisakis simplex</name>
    <name type="common">Herring worm</name>
    <dbReference type="NCBI Taxonomy" id="6269"/>
    <lineage>
        <taxon>Eukaryota</taxon>
        <taxon>Metazoa</taxon>
        <taxon>Ecdysozoa</taxon>
        <taxon>Nematoda</taxon>
        <taxon>Chromadorea</taxon>
        <taxon>Rhabditida</taxon>
        <taxon>Spirurina</taxon>
        <taxon>Ascaridomorpha</taxon>
        <taxon>Ascaridoidea</taxon>
        <taxon>Anisakidae</taxon>
        <taxon>Anisakis</taxon>
        <taxon>Anisakis simplex complex</taxon>
    </lineage>
</organism>
<dbReference type="AlphaFoldDB" id="A0A0M3JMR4"/>
<keyword evidence="1" id="KW-1133">Transmembrane helix</keyword>
<accession>A0A0M3JMR4</accession>
<evidence type="ECO:0000313" key="2">
    <source>
        <dbReference type="EMBL" id="VDK33751.1"/>
    </source>
</evidence>
<reference evidence="2 3" key="2">
    <citation type="submission" date="2018-11" db="EMBL/GenBank/DDBJ databases">
        <authorList>
            <consortium name="Pathogen Informatics"/>
        </authorList>
    </citation>
    <scope>NUCLEOTIDE SEQUENCE [LARGE SCALE GENOMIC DNA]</scope>
</reference>
<name>A0A0M3JMR4_ANISI</name>